<accession>A0A285JFB2</accession>
<sequence>MKILIGYATSEGHTRKICRHIADHLVAGGVSVELLPLAEAEGLELSRFDRVILAASVHAGHYQRTLSDFVAAQPGALAAHPALFLSVSLAAAGHDAEDWKGLDKVVEDLTAATGWQPQCVAHVAGAYRPADYDLLRRFVMRQIIARKDPEADLDRPKEYTDWPALEQLVQDWLAD</sequence>
<dbReference type="GO" id="GO:0006783">
    <property type="term" value="P:heme biosynthetic process"/>
    <property type="evidence" value="ECO:0007669"/>
    <property type="project" value="TreeGrafter"/>
</dbReference>
<keyword evidence="5" id="KW-1185">Reference proteome</keyword>
<dbReference type="Proteomes" id="UP000231702">
    <property type="component" value="Unassembled WGS sequence"/>
</dbReference>
<dbReference type="GO" id="GO:0010181">
    <property type="term" value="F:FMN binding"/>
    <property type="evidence" value="ECO:0007669"/>
    <property type="project" value="TreeGrafter"/>
</dbReference>
<dbReference type="InterPro" id="IPR026816">
    <property type="entry name" value="Flavodoxin_dom"/>
</dbReference>
<dbReference type="PANTHER" id="PTHR38030">
    <property type="entry name" value="PROTOPORPHYRINOGEN IX DEHYDROGENASE [MENAQUINONE]"/>
    <property type="match status" value="1"/>
</dbReference>
<dbReference type="EMBL" id="PGTD01000011">
    <property type="protein sequence ID" value="PJE31016.1"/>
    <property type="molecule type" value="Genomic_DNA"/>
</dbReference>
<dbReference type="Proteomes" id="UP000231655">
    <property type="component" value="Unassembled WGS sequence"/>
</dbReference>
<dbReference type="Gene3D" id="3.40.50.360">
    <property type="match status" value="1"/>
</dbReference>
<evidence type="ECO:0000313" key="4">
    <source>
        <dbReference type="Proteomes" id="UP000231655"/>
    </source>
</evidence>
<evidence type="ECO:0000313" key="2">
    <source>
        <dbReference type="EMBL" id="PJE31016.1"/>
    </source>
</evidence>
<dbReference type="EMBL" id="OBEA01000008">
    <property type="protein sequence ID" value="SNY58962.1"/>
    <property type="molecule type" value="Genomic_DNA"/>
</dbReference>
<dbReference type="RefSeq" id="WP_097147340.1">
    <property type="nucleotide sequence ID" value="NZ_OBEA01000008.1"/>
</dbReference>
<protein>
    <submittedName>
        <fullName evidence="2 3">Protoporphyrinogen oxidase</fullName>
    </submittedName>
</protein>
<gene>
    <name evidence="2" type="ORF">CVM39_04275</name>
    <name evidence="3" type="ORF">SAMN06297129_3655</name>
</gene>
<evidence type="ECO:0000313" key="3">
    <source>
        <dbReference type="EMBL" id="SNY58962.1"/>
    </source>
</evidence>
<name>A0A285JFB2_9RHOB</name>
<evidence type="ECO:0000313" key="5">
    <source>
        <dbReference type="Proteomes" id="UP000231702"/>
    </source>
</evidence>
<feature type="domain" description="Flavodoxin" evidence="1">
    <location>
        <begin position="4"/>
        <end position="148"/>
    </location>
</feature>
<evidence type="ECO:0000259" key="1">
    <source>
        <dbReference type="Pfam" id="PF12724"/>
    </source>
</evidence>
<organism evidence="3 4">
    <name type="scientific">Pseudooceanicola antarcticus</name>
    <dbReference type="NCBI Taxonomy" id="1247613"/>
    <lineage>
        <taxon>Bacteria</taxon>
        <taxon>Pseudomonadati</taxon>
        <taxon>Pseudomonadota</taxon>
        <taxon>Alphaproteobacteria</taxon>
        <taxon>Rhodobacterales</taxon>
        <taxon>Paracoccaceae</taxon>
        <taxon>Pseudooceanicola</taxon>
    </lineage>
</organism>
<dbReference type="GO" id="GO:0070819">
    <property type="term" value="F:menaquinone-dependent protoporphyrinogen oxidase activity"/>
    <property type="evidence" value="ECO:0007669"/>
    <property type="project" value="TreeGrafter"/>
</dbReference>
<dbReference type="InterPro" id="IPR052200">
    <property type="entry name" value="Protoporphyrinogen_IX_DH"/>
</dbReference>
<dbReference type="OrthoDB" id="9795729at2"/>
<reference evidence="3 4" key="1">
    <citation type="submission" date="2017-09" db="EMBL/GenBank/DDBJ databases">
        <authorList>
            <person name="Ehlers B."/>
            <person name="Leendertz F.H."/>
        </authorList>
    </citation>
    <scope>NUCLEOTIDE SEQUENCE [LARGE SCALE GENOMIC DNA]</scope>
    <source>
        <strain evidence="3 4">CGMCC 1.12662</strain>
    </source>
</reference>
<dbReference type="SUPFAM" id="SSF52218">
    <property type="entry name" value="Flavoproteins"/>
    <property type="match status" value="1"/>
</dbReference>
<reference evidence="2 5" key="2">
    <citation type="journal article" date="2018" name="Int. J. Syst. Evol. Microbiol.">
        <title>Pseudooceanicola lipolyticus sp. nov., a marine alphaproteobacterium, reclassification of Oceanicola flagellatus as Pseudooceanicola flagellatus comb. nov. and emended description of the genus Pseudooceanicola.</title>
        <authorList>
            <person name="Huang M.-M."/>
            <person name="Guo L.-L."/>
            <person name="Wu Y.-H."/>
            <person name="Lai Q.-L."/>
            <person name="Shao Z.-Z."/>
            <person name="Wang C.-S."/>
            <person name="Wu M."/>
            <person name="Xu X.-W."/>
        </authorList>
    </citation>
    <scope>NUCLEOTIDE SEQUENCE [LARGE SCALE GENOMIC DNA]</scope>
    <source>
        <strain evidence="2 5">Ar-45</strain>
    </source>
</reference>
<proteinExistence type="predicted"/>
<dbReference type="InterPro" id="IPR029039">
    <property type="entry name" value="Flavoprotein-like_sf"/>
</dbReference>
<dbReference type="Pfam" id="PF12724">
    <property type="entry name" value="Flavodoxin_5"/>
    <property type="match status" value="1"/>
</dbReference>
<dbReference type="PANTHER" id="PTHR38030:SF2">
    <property type="entry name" value="PROTOPORPHYRINOGEN IX DEHYDROGENASE [QUINONE]"/>
    <property type="match status" value="1"/>
</dbReference>
<dbReference type="AlphaFoldDB" id="A0A285JFB2"/>